<evidence type="ECO:0000313" key="3">
    <source>
        <dbReference type="EMBL" id="UPL16279.1"/>
    </source>
</evidence>
<sequence>MKNSSWQQVSHADDSRATVLLFPPTGAGAPAFRSARALQGVYDSWAYCPPGRGTRFGEPGFTEMEKFVEETIATIDLDDSTLIVAGVSFGAALGFTVCAALEGRDVRVDRLVAICGVAPGNYVRAQTGWDLDSARARMIDYGLTPREVLEMEDADEIFVQPTLDDLLLADSYGGSGGVSLHADLTCVTASDDHLVPESEAASWEKATRSTFTHLHLPGGHYAHADFGTKEWIDVLS</sequence>
<dbReference type="Proteomes" id="UP000830631">
    <property type="component" value="Chromosome"/>
</dbReference>
<accession>A0ABY4IU22</accession>
<dbReference type="RefSeq" id="WP_261811875.1">
    <property type="nucleotide sequence ID" value="NZ_CP078078.1"/>
</dbReference>
<dbReference type="InterPro" id="IPR001031">
    <property type="entry name" value="Thioesterase"/>
</dbReference>
<evidence type="ECO:0000313" key="4">
    <source>
        <dbReference type="Proteomes" id="UP000830631"/>
    </source>
</evidence>
<dbReference type="InterPro" id="IPR029058">
    <property type="entry name" value="AB_hydrolase_fold"/>
</dbReference>
<name>A0ABY4IU22_9MICO</name>
<dbReference type="PANTHER" id="PTHR11487">
    <property type="entry name" value="THIOESTERASE"/>
    <property type="match status" value="1"/>
</dbReference>
<organism evidence="3 4">
    <name type="scientific">Microbacterium aurugineum</name>
    <dbReference type="NCBI Taxonomy" id="2851642"/>
    <lineage>
        <taxon>Bacteria</taxon>
        <taxon>Bacillati</taxon>
        <taxon>Actinomycetota</taxon>
        <taxon>Actinomycetes</taxon>
        <taxon>Micrococcales</taxon>
        <taxon>Microbacteriaceae</taxon>
        <taxon>Microbacterium</taxon>
    </lineage>
</organism>
<evidence type="ECO:0000259" key="2">
    <source>
        <dbReference type="Pfam" id="PF00975"/>
    </source>
</evidence>
<comment type="similarity">
    <text evidence="1">Belongs to the thioesterase family.</text>
</comment>
<protein>
    <recommendedName>
        <fullName evidence="2">Thioesterase domain-containing protein</fullName>
    </recommendedName>
</protein>
<dbReference type="Gene3D" id="3.40.50.1820">
    <property type="entry name" value="alpha/beta hydrolase"/>
    <property type="match status" value="1"/>
</dbReference>
<dbReference type="Pfam" id="PF00975">
    <property type="entry name" value="Thioesterase"/>
    <property type="match status" value="1"/>
</dbReference>
<dbReference type="SUPFAM" id="SSF53474">
    <property type="entry name" value="alpha/beta-Hydrolases"/>
    <property type="match status" value="1"/>
</dbReference>
<keyword evidence="4" id="KW-1185">Reference proteome</keyword>
<feature type="domain" description="Thioesterase" evidence="2">
    <location>
        <begin position="18"/>
        <end position="221"/>
    </location>
</feature>
<evidence type="ECO:0000256" key="1">
    <source>
        <dbReference type="ARBA" id="ARBA00007169"/>
    </source>
</evidence>
<reference evidence="3 4" key="1">
    <citation type="submission" date="2021-06" db="EMBL/GenBank/DDBJ databases">
        <title>Genome-based taxonomic framework of Microbacterium strains isolated from marine environment, the description of four new species and reclassification of four preexisting species.</title>
        <authorList>
            <person name="Lee S.D."/>
            <person name="Kim S.-M."/>
            <person name="Byeon Y.-S."/>
            <person name="Yang H.L."/>
            <person name="Kim I.S."/>
        </authorList>
    </citation>
    <scope>NUCLEOTIDE SEQUENCE [LARGE SCALE GENOMIC DNA]</scope>
    <source>
        <strain evidence="3 4">KSW4-10</strain>
    </source>
</reference>
<proteinExistence type="inferred from homology"/>
<gene>
    <name evidence="3" type="ORF">KV397_00160</name>
</gene>
<dbReference type="PANTHER" id="PTHR11487:SF0">
    <property type="entry name" value="S-ACYL FATTY ACID SYNTHASE THIOESTERASE, MEDIUM CHAIN"/>
    <property type="match status" value="1"/>
</dbReference>
<dbReference type="EMBL" id="CP078078">
    <property type="protein sequence ID" value="UPL16279.1"/>
    <property type="molecule type" value="Genomic_DNA"/>
</dbReference>
<dbReference type="InterPro" id="IPR012223">
    <property type="entry name" value="TEII"/>
</dbReference>